<sequence length="214" mass="23330">MYVSYEGVPSGTDTECCRTDEARSPSVQVCRLQTAEASPLLLLSLSGHSYCSLVTHTFPPFPPFCTVCLSKTGQQQGIASLSSDLFPLLLLARKPGAYNILWTRSTLPLPFVGCISLADSYSPARPAEEQSTPATKKQCVAGFLSYPRSSNRFERLQSIQPPFSAFAHCCSLNYSGLAFAPTSIQLFATRFLRQANNSLHSPEPVRSSAHNSKE</sequence>
<dbReference type="Proteomes" id="UP001595075">
    <property type="component" value="Unassembled WGS sequence"/>
</dbReference>
<evidence type="ECO:0000313" key="2">
    <source>
        <dbReference type="Proteomes" id="UP001595075"/>
    </source>
</evidence>
<dbReference type="EMBL" id="JAZHXI010000008">
    <property type="protein sequence ID" value="KAL2069129.1"/>
    <property type="molecule type" value="Genomic_DNA"/>
</dbReference>
<organism evidence="1 2">
    <name type="scientific">Oculimacula yallundae</name>
    <dbReference type="NCBI Taxonomy" id="86028"/>
    <lineage>
        <taxon>Eukaryota</taxon>
        <taxon>Fungi</taxon>
        <taxon>Dikarya</taxon>
        <taxon>Ascomycota</taxon>
        <taxon>Pezizomycotina</taxon>
        <taxon>Leotiomycetes</taxon>
        <taxon>Helotiales</taxon>
        <taxon>Ploettnerulaceae</taxon>
        <taxon>Oculimacula</taxon>
    </lineage>
</organism>
<evidence type="ECO:0000313" key="1">
    <source>
        <dbReference type="EMBL" id="KAL2069129.1"/>
    </source>
</evidence>
<proteinExistence type="predicted"/>
<comment type="caution">
    <text evidence="1">The sequence shown here is derived from an EMBL/GenBank/DDBJ whole genome shotgun (WGS) entry which is preliminary data.</text>
</comment>
<gene>
    <name evidence="1" type="ORF">VTL71DRAFT_15467</name>
</gene>
<reference evidence="1 2" key="1">
    <citation type="journal article" date="2024" name="Commun. Biol.">
        <title>Comparative genomic analysis of thermophilic fungi reveals convergent evolutionary adaptations and gene losses.</title>
        <authorList>
            <person name="Steindorff A.S."/>
            <person name="Aguilar-Pontes M.V."/>
            <person name="Robinson A.J."/>
            <person name="Andreopoulos B."/>
            <person name="LaButti K."/>
            <person name="Kuo A."/>
            <person name="Mondo S."/>
            <person name="Riley R."/>
            <person name="Otillar R."/>
            <person name="Haridas S."/>
            <person name="Lipzen A."/>
            <person name="Grimwood J."/>
            <person name="Schmutz J."/>
            <person name="Clum A."/>
            <person name="Reid I.D."/>
            <person name="Moisan M.C."/>
            <person name="Butler G."/>
            <person name="Nguyen T.T.M."/>
            <person name="Dewar K."/>
            <person name="Conant G."/>
            <person name="Drula E."/>
            <person name="Henrissat B."/>
            <person name="Hansel C."/>
            <person name="Singer S."/>
            <person name="Hutchinson M.I."/>
            <person name="de Vries R.P."/>
            <person name="Natvig D.O."/>
            <person name="Powell A.J."/>
            <person name="Tsang A."/>
            <person name="Grigoriev I.V."/>
        </authorList>
    </citation>
    <scope>NUCLEOTIDE SEQUENCE [LARGE SCALE GENOMIC DNA]</scope>
    <source>
        <strain evidence="1 2">CBS 494.80</strain>
    </source>
</reference>
<keyword evidence="2" id="KW-1185">Reference proteome</keyword>
<name>A0ABR4CGP5_9HELO</name>
<accession>A0ABR4CGP5</accession>
<protein>
    <submittedName>
        <fullName evidence="1">Uncharacterized protein</fullName>
    </submittedName>
</protein>